<proteinExistence type="predicted"/>
<dbReference type="PANTHER" id="PTHR30348">
    <property type="entry name" value="UNCHARACTERIZED PROTEIN YECE"/>
    <property type="match status" value="1"/>
</dbReference>
<name>A0A0K8QLG6_9GAMM</name>
<evidence type="ECO:0008006" key="3">
    <source>
        <dbReference type="Google" id="ProtNLM"/>
    </source>
</evidence>
<reference evidence="1" key="1">
    <citation type="submission" date="2015-08" db="EMBL/GenBank/DDBJ databases">
        <title>Complete DNA Sequence of Pseudomonas syringae pv. actinidiae, the Causal Agent of Kiwifruit Canker Disease.</title>
        <authorList>
            <person name="Rikkerink E.H.A."/>
            <person name="Fineran P.C."/>
        </authorList>
    </citation>
    <scope>NUCLEOTIDE SEQUENCE</scope>
    <source>
        <strain evidence="1">SkMP5</strain>
    </source>
</reference>
<protein>
    <recommendedName>
        <fullName evidence="3">DUF72 domain-containing protein</fullName>
    </recommendedName>
</protein>
<dbReference type="RefSeq" id="WP_062535854.1">
    <property type="nucleotide sequence ID" value="NZ_DF970177.1"/>
</dbReference>
<sequence length="278" mass="30729">MPSPTADLFAAASAAPRIRVGIGGWTFAPWRASFYPADLPQRRELEYASRQLTAIEINGTWYGAQKPATYAKWRSETPDGFVFSLKAPRYVVEGKALANAGKTIDAFVFGGLAELGDRLGPILWQFPPSRRFERDDFAAFLDLLPRALDGRPLRHVLEVRHPSFLCDAYLDLARAHRLPSVFTDSDAYPSFADPTGDFVYARLMRSRAEEPAGYAPDALDAWAARARQWAEGGAPADLPYVQPAPARRTPRDVFVYFISSAKARNPAAAQALLARLRG</sequence>
<organism evidence="1">
    <name type="scientific">Mizugakiibacter sediminis</name>
    <dbReference type="NCBI Taxonomy" id="1475481"/>
    <lineage>
        <taxon>Bacteria</taxon>
        <taxon>Pseudomonadati</taxon>
        <taxon>Pseudomonadota</taxon>
        <taxon>Gammaproteobacteria</taxon>
        <taxon>Lysobacterales</taxon>
        <taxon>Rhodanobacteraceae</taxon>
        <taxon>Mizugakiibacter</taxon>
    </lineage>
</organism>
<dbReference type="Gene3D" id="3.20.20.410">
    <property type="entry name" value="Protein of unknown function UPF0759"/>
    <property type="match status" value="1"/>
</dbReference>
<dbReference type="AlphaFoldDB" id="A0A0K8QLG6"/>
<dbReference type="Proteomes" id="UP000253740">
    <property type="component" value="Unassembled WGS sequence"/>
</dbReference>
<dbReference type="Pfam" id="PF01904">
    <property type="entry name" value="DUF72"/>
    <property type="match status" value="1"/>
</dbReference>
<dbReference type="SUPFAM" id="SSF117396">
    <property type="entry name" value="TM1631-like"/>
    <property type="match status" value="1"/>
</dbReference>
<keyword evidence="2" id="KW-1185">Reference proteome</keyword>
<dbReference type="OrthoDB" id="9780310at2"/>
<accession>A0A0K8QLG6</accession>
<evidence type="ECO:0000313" key="2">
    <source>
        <dbReference type="Proteomes" id="UP000253740"/>
    </source>
</evidence>
<evidence type="ECO:0000313" key="1">
    <source>
        <dbReference type="EMBL" id="GAP65775.1"/>
    </source>
</evidence>
<dbReference type="EMBL" id="DF970177">
    <property type="protein sequence ID" value="GAP65775.1"/>
    <property type="molecule type" value="Genomic_DNA"/>
</dbReference>
<dbReference type="InterPro" id="IPR002763">
    <property type="entry name" value="DUF72"/>
</dbReference>
<dbReference type="PANTHER" id="PTHR30348:SF4">
    <property type="entry name" value="DUF72 DOMAIN-CONTAINING PROTEIN"/>
    <property type="match status" value="1"/>
</dbReference>
<gene>
    <name evidence="1" type="ORF">MBSD_n1066</name>
</gene>
<dbReference type="STRING" id="1475481.GCA_000953855_01086"/>
<dbReference type="InterPro" id="IPR036520">
    <property type="entry name" value="UPF0759_sf"/>
</dbReference>